<dbReference type="EMBL" id="UYSG01006183">
    <property type="protein sequence ID" value="VDL58907.1"/>
    <property type="molecule type" value="Genomic_DNA"/>
</dbReference>
<dbReference type="Proteomes" id="UP000274504">
    <property type="component" value="Unassembled WGS sequence"/>
</dbReference>
<protein>
    <submittedName>
        <fullName evidence="3">BLVR domain-containing protein</fullName>
    </submittedName>
</protein>
<dbReference type="AlphaFoldDB" id="A0A0R3SNS6"/>
<sequence length="107" mass="12023">MQKREFDRNYKYLSKIADGRRSALDRQIIEPAEVVVVDESDDDELAEDPSDDSADANSVDLVVSSFPSVSVNALPKTAKTNKIKNRRRCILLPLRMAIRCRSGDIRG</sequence>
<name>A0A0R3SNS6_HYMDI</name>
<evidence type="ECO:0000313" key="3">
    <source>
        <dbReference type="WBParaSite" id="HDID_0000659101-mRNA-1"/>
    </source>
</evidence>
<accession>A0A0R3SNS6</accession>
<evidence type="ECO:0000313" key="1">
    <source>
        <dbReference type="EMBL" id="VDL58907.1"/>
    </source>
</evidence>
<gene>
    <name evidence="1" type="ORF">HDID_LOCUS6589</name>
</gene>
<reference evidence="1 2" key="2">
    <citation type="submission" date="2018-11" db="EMBL/GenBank/DDBJ databases">
        <authorList>
            <consortium name="Pathogen Informatics"/>
        </authorList>
    </citation>
    <scope>NUCLEOTIDE SEQUENCE [LARGE SCALE GENOMIC DNA]</scope>
</reference>
<evidence type="ECO:0000313" key="2">
    <source>
        <dbReference type="Proteomes" id="UP000274504"/>
    </source>
</evidence>
<proteinExistence type="predicted"/>
<dbReference type="WBParaSite" id="HDID_0000659101-mRNA-1">
    <property type="protein sequence ID" value="HDID_0000659101-mRNA-1"/>
    <property type="gene ID" value="HDID_0000659101"/>
</dbReference>
<reference evidence="3" key="1">
    <citation type="submission" date="2017-02" db="UniProtKB">
        <authorList>
            <consortium name="WormBaseParasite"/>
        </authorList>
    </citation>
    <scope>IDENTIFICATION</scope>
</reference>
<organism evidence="3">
    <name type="scientific">Hymenolepis diminuta</name>
    <name type="common">Rat tapeworm</name>
    <dbReference type="NCBI Taxonomy" id="6216"/>
    <lineage>
        <taxon>Eukaryota</taxon>
        <taxon>Metazoa</taxon>
        <taxon>Spiralia</taxon>
        <taxon>Lophotrochozoa</taxon>
        <taxon>Platyhelminthes</taxon>
        <taxon>Cestoda</taxon>
        <taxon>Eucestoda</taxon>
        <taxon>Cyclophyllidea</taxon>
        <taxon>Hymenolepididae</taxon>
        <taxon>Hymenolepis</taxon>
    </lineage>
</organism>